<keyword evidence="3 6" id="KW-0812">Transmembrane</keyword>
<evidence type="ECO:0000256" key="4">
    <source>
        <dbReference type="ARBA" id="ARBA00022989"/>
    </source>
</evidence>
<organism evidence="7 8">
    <name type="scientific">Phaeocystidibacter luteus</name>
    <dbReference type="NCBI Taxonomy" id="911197"/>
    <lineage>
        <taxon>Bacteria</taxon>
        <taxon>Pseudomonadati</taxon>
        <taxon>Bacteroidota</taxon>
        <taxon>Flavobacteriia</taxon>
        <taxon>Flavobacteriales</taxon>
        <taxon>Phaeocystidibacteraceae</taxon>
        <taxon>Phaeocystidibacter</taxon>
    </lineage>
</organism>
<gene>
    <name evidence="7" type="ORF">F8C67_06310</name>
</gene>
<sequence length="107" mass="12137">MSDNHAHGGTRRLWMVFFILLVVTTVEVALGIIKPEILMGSPGGFTSWLNYIFILLTLFKAYYIVETFMHLEGERKSLRLAIYLPVLILIPYLTFILLVEGSALFAS</sequence>
<proteinExistence type="predicted"/>
<dbReference type="InterPro" id="IPR005171">
    <property type="entry name" value="Cyt_c_oxidase_su4_prok"/>
</dbReference>
<evidence type="ECO:0000313" key="8">
    <source>
        <dbReference type="Proteomes" id="UP000468650"/>
    </source>
</evidence>
<name>A0A6N6RJE7_9FLAO</name>
<keyword evidence="5 6" id="KW-0472">Membrane</keyword>
<evidence type="ECO:0000313" key="7">
    <source>
        <dbReference type="EMBL" id="KAB2813768.1"/>
    </source>
</evidence>
<protein>
    <submittedName>
        <fullName evidence="7">Cytochrome C oxidase subunit IV family protein</fullName>
    </submittedName>
</protein>
<keyword evidence="2" id="KW-1003">Cell membrane</keyword>
<dbReference type="RefSeq" id="WP_151666970.1">
    <property type="nucleotide sequence ID" value="NZ_WBVO01000003.1"/>
</dbReference>
<dbReference type="AlphaFoldDB" id="A0A6N6RJE7"/>
<feature type="transmembrane region" description="Helical" evidence="6">
    <location>
        <begin position="45"/>
        <end position="65"/>
    </location>
</feature>
<evidence type="ECO:0000256" key="3">
    <source>
        <dbReference type="ARBA" id="ARBA00022692"/>
    </source>
</evidence>
<feature type="transmembrane region" description="Helical" evidence="6">
    <location>
        <begin position="12"/>
        <end position="33"/>
    </location>
</feature>
<dbReference type="Pfam" id="PF03626">
    <property type="entry name" value="COX4_pro"/>
    <property type="match status" value="1"/>
</dbReference>
<evidence type="ECO:0000256" key="2">
    <source>
        <dbReference type="ARBA" id="ARBA00022475"/>
    </source>
</evidence>
<keyword evidence="4 6" id="KW-1133">Transmembrane helix</keyword>
<feature type="transmembrane region" description="Helical" evidence="6">
    <location>
        <begin position="77"/>
        <end position="99"/>
    </location>
</feature>
<comment type="caution">
    <text evidence="7">The sequence shown here is derived from an EMBL/GenBank/DDBJ whole genome shotgun (WGS) entry which is preliminary data.</text>
</comment>
<keyword evidence="8" id="KW-1185">Reference proteome</keyword>
<evidence type="ECO:0000256" key="1">
    <source>
        <dbReference type="ARBA" id="ARBA00004651"/>
    </source>
</evidence>
<dbReference type="Proteomes" id="UP000468650">
    <property type="component" value="Unassembled WGS sequence"/>
</dbReference>
<dbReference type="EMBL" id="WBVO01000003">
    <property type="protein sequence ID" value="KAB2813768.1"/>
    <property type="molecule type" value="Genomic_DNA"/>
</dbReference>
<comment type="subcellular location">
    <subcellularLocation>
        <location evidence="1">Cell membrane</location>
        <topology evidence="1">Multi-pass membrane protein</topology>
    </subcellularLocation>
</comment>
<reference evidence="7 8" key="1">
    <citation type="submission" date="2019-09" db="EMBL/GenBank/DDBJ databases">
        <title>Genomes of family Cryomorphaceae.</title>
        <authorList>
            <person name="Bowman J.P."/>
        </authorList>
    </citation>
    <scope>NUCLEOTIDE SEQUENCE [LARGE SCALE GENOMIC DNA]</scope>
    <source>
        <strain evidence="7 8">LMG 25704</strain>
    </source>
</reference>
<dbReference type="GO" id="GO:0005886">
    <property type="term" value="C:plasma membrane"/>
    <property type="evidence" value="ECO:0007669"/>
    <property type="project" value="UniProtKB-SubCell"/>
</dbReference>
<evidence type="ECO:0000256" key="5">
    <source>
        <dbReference type="ARBA" id="ARBA00023136"/>
    </source>
</evidence>
<dbReference type="OrthoDB" id="981917at2"/>
<evidence type="ECO:0000256" key="6">
    <source>
        <dbReference type="SAM" id="Phobius"/>
    </source>
</evidence>
<accession>A0A6N6RJE7</accession>